<evidence type="ECO:0000313" key="4">
    <source>
        <dbReference type="EMBL" id="TDV44263.1"/>
    </source>
</evidence>
<dbReference type="Proteomes" id="UP000294927">
    <property type="component" value="Unassembled WGS sequence"/>
</dbReference>
<protein>
    <submittedName>
        <fullName evidence="4">Putative anti-sigma-YlaC factor YlaD</fullName>
    </submittedName>
</protein>
<name>A0A4R7V4D3_9PSEU</name>
<feature type="transmembrane region" description="Helical" evidence="2">
    <location>
        <begin position="85"/>
        <end position="106"/>
    </location>
</feature>
<feature type="domain" description="Putative zinc-finger" evidence="3">
    <location>
        <begin position="6"/>
        <end position="40"/>
    </location>
</feature>
<evidence type="ECO:0000313" key="5">
    <source>
        <dbReference type="Proteomes" id="UP000294927"/>
    </source>
</evidence>
<organism evidence="4 5">
    <name type="scientific">Actinophytocola oryzae</name>
    <dbReference type="NCBI Taxonomy" id="502181"/>
    <lineage>
        <taxon>Bacteria</taxon>
        <taxon>Bacillati</taxon>
        <taxon>Actinomycetota</taxon>
        <taxon>Actinomycetes</taxon>
        <taxon>Pseudonocardiales</taxon>
        <taxon>Pseudonocardiaceae</taxon>
    </lineage>
</organism>
<keyword evidence="2" id="KW-1133">Transmembrane helix</keyword>
<keyword evidence="5" id="KW-1185">Reference proteome</keyword>
<dbReference type="OrthoDB" id="5197868at2"/>
<reference evidence="4 5" key="1">
    <citation type="submission" date="2019-03" db="EMBL/GenBank/DDBJ databases">
        <title>Genomic Encyclopedia of Archaeal and Bacterial Type Strains, Phase II (KMG-II): from individual species to whole genera.</title>
        <authorList>
            <person name="Goeker M."/>
        </authorList>
    </citation>
    <scope>NUCLEOTIDE SEQUENCE [LARGE SCALE GENOMIC DNA]</scope>
    <source>
        <strain evidence="4 5">DSM 45499</strain>
    </source>
</reference>
<proteinExistence type="predicted"/>
<dbReference type="InterPro" id="IPR027383">
    <property type="entry name" value="Znf_put"/>
</dbReference>
<keyword evidence="2" id="KW-0472">Membrane</keyword>
<evidence type="ECO:0000256" key="1">
    <source>
        <dbReference type="SAM" id="MobiDB-lite"/>
    </source>
</evidence>
<keyword evidence="2" id="KW-0812">Transmembrane</keyword>
<dbReference type="EMBL" id="SOCP01000014">
    <property type="protein sequence ID" value="TDV44263.1"/>
    <property type="molecule type" value="Genomic_DNA"/>
</dbReference>
<feature type="region of interest" description="Disordered" evidence="1">
    <location>
        <begin position="202"/>
        <end position="253"/>
    </location>
</feature>
<feature type="compositionally biased region" description="Basic residues" evidence="1">
    <location>
        <begin position="240"/>
        <end position="253"/>
    </location>
</feature>
<feature type="transmembrane region" description="Helical" evidence="2">
    <location>
        <begin position="149"/>
        <end position="167"/>
    </location>
</feature>
<accession>A0A4R7V4D3</accession>
<comment type="caution">
    <text evidence="4">The sequence shown here is derived from an EMBL/GenBank/DDBJ whole genome shotgun (WGS) entry which is preliminary data.</text>
</comment>
<dbReference type="Pfam" id="PF13490">
    <property type="entry name" value="zf-HC2"/>
    <property type="match status" value="1"/>
</dbReference>
<feature type="transmembrane region" description="Helical" evidence="2">
    <location>
        <begin position="126"/>
        <end position="142"/>
    </location>
</feature>
<evidence type="ECO:0000256" key="2">
    <source>
        <dbReference type="SAM" id="Phobius"/>
    </source>
</evidence>
<sequence>MTDVDCMTCREALSARLDGEAEPVPAEQTDEHLASCSACRSWQTRAGETSRLLRVRPAAEVPDLSAAILDLAAPPSGVRGWWARIALVAVAAAQISLALSQMLGIGVPHAVAHGEVPVAGHLFNESTAWNLALGMGLLWAAFRSRATSGLIPVLGGFVVLLGIYSAHDLATGVAPASRVIGHGLLLLGFGLLVVINRRYNEPTPQPGQSLDEARDDLPPEPGTVEAGPAAQDKPGGSTRRERHLRPAGRHRAA</sequence>
<evidence type="ECO:0000259" key="3">
    <source>
        <dbReference type="Pfam" id="PF13490"/>
    </source>
</evidence>
<feature type="transmembrane region" description="Helical" evidence="2">
    <location>
        <begin position="179"/>
        <end position="195"/>
    </location>
</feature>
<dbReference type="AlphaFoldDB" id="A0A4R7V4D3"/>
<gene>
    <name evidence="4" type="ORF">CLV71_114173</name>
</gene>